<dbReference type="PROSITE" id="PS51257">
    <property type="entry name" value="PROKAR_LIPOPROTEIN"/>
    <property type="match status" value="1"/>
</dbReference>
<dbReference type="RefSeq" id="WP_085750057.1">
    <property type="nucleotide sequence ID" value="NZ_BSPR01000008.1"/>
</dbReference>
<name>A0A1W6L6I5_9BURK</name>
<gene>
    <name evidence="1" type="ORF">A4W93_07615</name>
</gene>
<dbReference type="KEGG" id="rgu:A4W93_07615"/>
<keyword evidence="2" id="KW-1185">Reference proteome</keyword>
<evidence type="ECO:0000313" key="1">
    <source>
        <dbReference type="EMBL" id="ARN19790.1"/>
    </source>
</evidence>
<organism evidence="1 2">
    <name type="scientific">Piscinibacter gummiphilus</name>
    <dbReference type="NCBI Taxonomy" id="946333"/>
    <lineage>
        <taxon>Bacteria</taxon>
        <taxon>Pseudomonadati</taxon>
        <taxon>Pseudomonadota</taxon>
        <taxon>Betaproteobacteria</taxon>
        <taxon>Burkholderiales</taxon>
        <taxon>Sphaerotilaceae</taxon>
        <taxon>Piscinibacter</taxon>
    </lineage>
</organism>
<protein>
    <submittedName>
        <fullName evidence="1">Uncharacterized protein</fullName>
    </submittedName>
</protein>
<reference evidence="1 2" key="1">
    <citation type="submission" date="2016-04" db="EMBL/GenBank/DDBJ databases">
        <title>Complete genome sequence of natural rubber-degrading, novel Gram-negative bacterium, Rhizobacter gummiphilus strain NS21.</title>
        <authorList>
            <person name="Tabata M."/>
            <person name="Kasai D."/>
            <person name="Fukuda M."/>
        </authorList>
    </citation>
    <scope>NUCLEOTIDE SEQUENCE [LARGE SCALE GENOMIC DNA]</scope>
    <source>
        <strain evidence="1 2">NS21</strain>
    </source>
</reference>
<evidence type="ECO:0000313" key="2">
    <source>
        <dbReference type="Proteomes" id="UP000193427"/>
    </source>
</evidence>
<sequence length="139" mass="15438">MRRLLLAACLAVSGCVPYPVYKELQPVTRVRVVDPAGRAVAGASVVLLSNAYPYGREQHRETRWTDASGVVSFDGRHEWRVESLMIHGAQVFFWNLCVEKPGYATHLTEYRSAKKFETEPTVVLAPGTSSACPTREENA</sequence>
<dbReference type="OrthoDB" id="8655020at2"/>
<dbReference type="STRING" id="946333.A4W93_07615"/>
<dbReference type="AlphaFoldDB" id="A0A1W6L6I5"/>
<accession>A0A1W6L6I5</accession>
<dbReference type="Proteomes" id="UP000193427">
    <property type="component" value="Chromosome"/>
</dbReference>
<dbReference type="EMBL" id="CP015118">
    <property type="protein sequence ID" value="ARN19790.1"/>
    <property type="molecule type" value="Genomic_DNA"/>
</dbReference>
<proteinExistence type="predicted"/>